<keyword evidence="4" id="KW-1185">Reference proteome</keyword>
<dbReference type="EMBL" id="AYKW01000034">
    <property type="protein sequence ID" value="PIL27438.1"/>
    <property type="molecule type" value="Genomic_DNA"/>
</dbReference>
<dbReference type="Pfam" id="PF18885">
    <property type="entry name" value="DUF5648"/>
    <property type="match status" value="1"/>
</dbReference>
<sequence length="185" mass="20427">MKFALAASFIYTVLSAVQALPAPGADHLPPASTPPELCCYPTVPLLRAYQPTIHDHFYTTNAAEMQNAVSTLGYNQEGNAATIHPDETPITVPLYRLYNPTAYDHFYTTSASERDNAATNLGYSEEGITGYVYEEQWCGTVPLYRLYNPSIVDHFYTTNAAERDNAANNLGYHYEGIAAYVDPKA</sequence>
<feature type="chain" id="PRO_5013641190" description="DUF5648 domain-containing protein" evidence="1">
    <location>
        <begin position="20"/>
        <end position="185"/>
    </location>
</feature>
<accession>A0A2G8S1K6</accession>
<dbReference type="InterPro" id="IPR043708">
    <property type="entry name" value="DUF5648"/>
</dbReference>
<evidence type="ECO:0000256" key="1">
    <source>
        <dbReference type="SAM" id="SignalP"/>
    </source>
</evidence>
<comment type="caution">
    <text evidence="3">The sequence shown here is derived from an EMBL/GenBank/DDBJ whole genome shotgun (WGS) entry which is preliminary data.</text>
</comment>
<reference evidence="3 4" key="1">
    <citation type="journal article" date="2015" name="Sci. Rep.">
        <title>Chromosome-level genome map provides insights into diverse defense mechanisms in the medicinal fungus Ganoderma sinense.</title>
        <authorList>
            <person name="Zhu Y."/>
            <person name="Xu J."/>
            <person name="Sun C."/>
            <person name="Zhou S."/>
            <person name="Xu H."/>
            <person name="Nelson D.R."/>
            <person name="Qian J."/>
            <person name="Song J."/>
            <person name="Luo H."/>
            <person name="Xiang L."/>
            <person name="Li Y."/>
            <person name="Xu Z."/>
            <person name="Ji A."/>
            <person name="Wang L."/>
            <person name="Lu S."/>
            <person name="Hayward A."/>
            <person name="Sun W."/>
            <person name="Li X."/>
            <person name="Schwartz D.C."/>
            <person name="Wang Y."/>
            <person name="Chen S."/>
        </authorList>
    </citation>
    <scope>NUCLEOTIDE SEQUENCE [LARGE SCALE GENOMIC DNA]</scope>
    <source>
        <strain evidence="3 4">ZZ0214-1</strain>
    </source>
</reference>
<dbReference type="Proteomes" id="UP000230002">
    <property type="component" value="Unassembled WGS sequence"/>
</dbReference>
<feature type="signal peptide" evidence="1">
    <location>
        <begin position="1"/>
        <end position="19"/>
    </location>
</feature>
<keyword evidence="1" id="KW-0732">Signal</keyword>
<name>A0A2G8S1K6_9APHY</name>
<evidence type="ECO:0000313" key="3">
    <source>
        <dbReference type="EMBL" id="PIL27438.1"/>
    </source>
</evidence>
<evidence type="ECO:0000259" key="2">
    <source>
        <dbReference type="Pfam" id="PF18885"/>
    </source>
</evidence>
<feature type="domain" description="DUF5648" evidence="2">
    <location>
        <begin position="44"/>
        <end position="181"/>
    </location>
</feature>
<evidence type="ECO:0000313" key="4">
    <source>
        <dbReference type="Proteomes" id="UP000230002"/>
    </source>
</evidence>
<dbReference type="STRING" id="1077348.A0A2G8S1K6"/>
<organism evidence="3 4">
    <name type="scientific">Ganoderma sinense ZZ0214-1</name>
    <dbReference type="NCBI Taxonomy" id="1077348"/>
    <lineage>
        <taxon>Eukaryota</taxon>
        <taxon>Fungi</taxon>
        <taxon>Dikarya</taxon>
        <taxon>Basidiomycota</taxon>
        <taxon>Agaricomycotina</taxon>
        <taxon>Agaricomycetes</taxon>
        <taxon>Polyporales</taxon>
        <taxon>Polyporaceae</taxon>
        <taxon>Ganoderma</taxon>
    </lineage>
</organism>
<dbReference type="AlphaFoldDB" id="A0A2G8S1K6"/>
<proteinExistence type="predicted"/>
<gene>
    <name evidence="3" type="ORF">GSI_10586</name>
</gene>
<protein>
    <recommendedName>
        <fullName evidence="2">DUF5648 domain-containing protein</fullName>
    </recommendedName>
</protein>
<dbReference type="OrthoDB" id="9971254at2759"/>